<name>A0A1H1M969_9MICO</name>
<proteinExistence type="predicted"/>
<dbReference type="GeneID" id="36298877"/>
<evidence type="ECO:0000313" key="2">
    <source>
        <dbReference type="Proteomes" id="UP000182126"/>
    </source>
</evidence>
<protein>
    <submittedName>
        <fullName evidence="1">Uncharacterized protein</fullName>
    </submittedName>
</protein>
<sequence>MALTELENQIDVYRERAQTIKDTLNTALEKTRADKRITPVAKRQEIARHYLHAKKQLDAILDEERAFTAKQRDEVHRGVFGKREMGPEGVIAYRDAQDRALRLGAMDGDHALALVINARHSDDETLATAILTRALEFGWVDVVAAYKTDYPEQRERLEDLTNIDRWTEQQENGGFNGYGAAYSITPPKEVSGGINDASIQKIAAGDNA</sequence>
<dbReference type="AlphaFoldDB" id="A0A1H1M969"/>
<dbReference type="EMBL" id="LT629770">
    <property type="protein sequence ID" value="SDR83343.1"/>
    <property type="molecule type" value="Genomic_DNA"/>
</dbReference>
<dbReference type="Proteomes" id="UP000182126">
    <property type="component" value="Chromosome I"/>
</dbReference>
<gene>
    <name evidence="1" type="ORF">SAMN04489809_0439</name>
</gene>
<organism evidence="1 2">
    <name type="scientific">Microbacterium paraoxydans</name>
    <dbReference type="NCBI Taxonomy" id="199592"/>
    <lineage>
        <taxon>Bacteria</taxon>
        <taxon>Bacillati</taxon>
        <taxon>Actinomycetota</taxon>
        <taxon>Actinomycetes</taxon>
        <taxon>Micrococcales</taxon>
        <taxon>Microbacteriaceae</taxon>
        <taxon>Microbacterium</taxon>
    </lineage>
</organism>
<accession>A0A1H1M969</accession>
<evidence type="ECO:0000313" key="1">
    <source>
        <dbReference type="EMBL" id="SDR83343.1"/>
    </source>
</evidence>
<reference evidence="1 2" key="1">
    <citation type="submission" date="2016-10" db="EMBL/GenBank/DDBJ databases">
        <authorList>
            <person name="de Groot N.N."/>
        </authorList>
    </citation>
    <scope>NUCLEOTIDE SEQUENCE [LARGE SCALE GENOMIC DNA]</scope>
    <source>
        <strain evidence="1 2">DSM 15019</strain>
    </source>
</reference>
<dbReference type="RefSeq" id="WP_060922095.1">
    <property type="nucleotide sequence ID" value="NZ_LT629770.1"/>
</dbReference>